<dbReference type="Pfam" id="PF00069">
    <property type="entry name" value="Pkinase"/>
    <property type="match status" value="1"/>
</dbReference>
<keyword evidence="4" id="KW-0808">Transferase</keyword>
<name>A0A1Y2HVV1_9FUNG</name>
<dbReference type="InterPro" id="IPR011009">
    <property type="entry name" value="Kinase-like_dom_sf"/>
</dbReference>
<feature type="region of interest" description="Disordered" evidence="16">
    <location>
        <begin position="265"/>
        <end position="303"/>
    </location>
</feature>
<keyword evidence="8 15" id="KW-0067">ATP-binding</keyword>
<keyword evidence="11" id="KW-0652">Protein synthesis inhibitor</keyword>
<evidence type="ECO:0000256" key="7">
    <source>
        <dbReference type="ARBA" id="ARBA00022777"/>
    </source>
</evidence>
<evidence type="ECO:0000256" key="16">
    <source>
        <dbReference type="SAM" id="MobiDB-lite"/>
    </source>
</evidence>
<dbReference type="GO" id="GO:0005737">
    <property type="term" value="C:cytoplasm"/>
    <property type="evidence" value="ECO:0007669"/>
    <property type="project" value="TreeGrafter"/>
</dbReference>
<evidence type="ECO:0000259" key="17">
    <source>
        <dbReference type="PROSITE" id="PS50011"/>
    </source>
</evidence>
<feature type="binding site" evidence="15">
    <location>
        <position position="223"/>
    </location>
    <ligand>
        <name>ATP</name>
        <dbReference type="ChEBI" id="CHEBI:30616"/>
    </ligand>
</feature>
<keyword evidence="2" id="KW-0723">Serine/threonine-protein kinase</keyword>
<evidence type="ECO:0000256" key="14">
    <source>
        <dbReference type="ARBA" id="ARBA00046654"/>
    </source>
</evidence>
<comment type="subunit">
    <text evidence="14">Synthesized in an inactive form that binds to the N-terminal domain of CDC37. Has to be associated with a multiprotein complex containing Hsp90, CDC37 and PPP5C for maturation and activation by autophosphorylation. The phosphatase PPP5C modulates this activation. Homodimer; homodimerizes in presence of heme, forming a disulfide-linked inactive homodimer. Interacts with DELE1; binds both to full-length DELE1 and processed form of DELE1 (S-DELE1) in response to stress, leading to activate its protein kinase activity and trigger the integrated stress response (ISR).</text>
</comment>
<keyword evidence="7 18" id="KW-0418">Kinase</keyword>
<feature type="compositionally biased region" description="Low complexity" evidence="16">
    <location>
        <begin position="596"/>
        <end position="642"/>
    </location>
</feature>
<dbReference type="EC" id="2.7.11.1" evidence="1"/>
<keyword evidence="5" id="KW-0677">Repeat</keyword>
<keyword evidence="10" id="KW-1015">Disulfide bond</keyword>
<feature type="compositionally biased region" description="Pro residues" evidence="16">
    <location>
        <begin position="580"/>
        <end position="595"/>
    </location>
</feature>
<dbReference type="GO" id="GO:0017148">
    <property type="term" value="P:negative regulation of translation"/>
    <property type="evidence" value="ECO:0007669"/>
    <property type="project" value="UniProtKB-KW"/>
</dbReference>
<feature type="region of interest" description="Disordered" evidence="16">
    <location>
        <begin position="319"/>
        <end position="357"/>
    </location>
</feature>
<protein>
    <recommendedName>
        <fullName evidence="12">Eukaryotic translation initiation factor 2-alpha kinase 1</fullName>
        <ecNumber evidence="1">2.7.11.1</ecNumber>
    </recommendedName>
    <alternativeName>
        <fullName evidence="13">Hemin-sensitive initiation factor 2-alpha kinase</fullName>
    </alternativeName>
</protein>
<feature type="region of interest" description="Disordered" evidence="16">
    <location>
        <begin position="81"/>
        <end position="123"/>
    </location>
</feature>
<dbReference type="SUPFAM" id="SSF56112">
    <property type="entry name" value="Protein kinase-like (PK-like)"/>
    <property type="match status" value="1"/>
</dbReference>
<feature type="region of interest" description="Disordered" evidence="16">
    <location>
        <begin position="508"/>
        <end position="666"/>
    </location>
</feature>
<evidence type="ECO:0000256" key="10">
    <source>
        <dbReference type="ARBA" id="ARBA00023157"/>
    </source>
</evidence>
<dbReference type="GO" id="GO:0005524">
    <property type="term" value="F:ATP binding"/>
    <property type="evidence" value="ECO:0007669"/>
    <property type="project" value="UniProtKB-UniRule"/>
</dbReference>
<dbReference type="GO" id="GO:0004694">
    <property type="term" value="F:eukaryotic translation initiation factor 2alpha kinase activity"/>
    <property type="evidence" value="ECO:0007669"/>
    <property type="project" value="TreeGrafter"/>
</dbReference>
<reference evidence="18 19" key="1">
    <citation type="submission" date="2016-07" db="EMBL/GenBank/DDBJ databases">
        <title>Pervasive Adenine N6-methylation of Active Genes in Fungi.</title>
        <authorList>
            <consortium name="DOE Joint Genome Institute"/>
            <person name="Mondo S.J."/>
            <person name="Dannebaum R.O."/>
            <person name="Kuo R.C."/>
            <person name="Labutti K."/>
            <person name="Haridas S."/>
            <person name="Kuo A."/>
            <person name="Salamov A."/>
            <person name="Ahrendt S.R."/>
            <person name="Lipzen A."/>
            <person name="Sullivan W."/>
            <person name="Andreopoulos W.B."/>
            <person name="Clum A."/>
            <person name="Lindquist E."/>
            <person name="Daum C."/>
            <person name="Ramamoorthy G.K."/>
            <person name="Gryganskyi A."/>
            <person name="Culley D."/>
            <person name="Magnuson J.K."/>
            <person name="James T.Y."/>
            <person name="O'Malley M.A."/>
            <person name="Stajich J.E."/>
            <person name="Spatafora J.W."/>
            <person name="Visel A."/>
            <person name="Grigoriev I.V."/>
        </authorList>
    </citation>
    <scope>NUCLEOTIDE SEQUENCE [LARGE SCALE GENOMIC DNA]</scope>
    <source>
        <strain evidence="18 19">PL171</strain>
    </source>
</reference>
<evidence type="ECO:0000256" key="9">
    <source>
        <dbReference type="ARBA" id="ARBA00022843"/>
    </source>
</evidence>
<keyword evidence="19" id="KW-1185">Reference proteome</keyword>
<evidence type="ECO:0000256" key="8">
    <source>
        <dbReference type="ARBA" id="ARBA00022840"/>
    </source>
</evidence>
<evidence type="ECO:0000256" key="11">
    <source>
        <dbReference type="ARBA" id="ARBA00023193"/>
    </source>
</evidence>
<evidence type="ECO:0000256" key="4">
    <source>
        <dbReference type="ARBA" id="ARBA00022679"/>
    </source>
</evidence>
<feature type="region of interest" description="Disordered" evidence="16">
    <location>
        <begin position="769"/>
        <end position="814"/>
    </location>
</feature>
<dbReference type="Proteomes" id="UP000193411">
    <property type="component" value="Unassembled WGS sequence"/>
</dbReference>
<dbReference type="GO" id="GO:0005634">
    <property type="term" value="C:nucleus"/>
    <property type="evidence" value="ECO:0007669"/>
    <property type="project" value="TreeGrafter"/>
</dbReference>
<evidence type="ECO:0000256" key="6">
    <source>
        <dbReference type="ARBA" id="ARBA00022741"/>
    </source>
</evidence>
<keyword evidence="9" id="KW-0832">Ubl conjugation</keyword>
<dbReference type="Gene3D" id="3.30.200.20">
    <property type="entry name" value="Phosphorylase Kinase, domain 1"/>
    <property type="match status" value="1"/>
</dbReference>
<dbReference type="EMBL" id="MCFL01000007">
    <property type="protein sequence ID" value="ORZ38736.1"/>
    <property type="molecule type" value="Genomic_DNA"/>
</dbReference>
<dbReference type="OrthoDB" id="1405469at2759"/>
<comment type="caution">
    <text evidence="18">The sequence shown here is derived from an EMBL/GenBank/DDBJ whole genome shotgun (WGS) entry which is preliminary data.</text>
</comment>
<feature type="compositionally biased region" description="Polar residues" evidence="16">
    <location>
        <begin position="509"/>
        <end position="521"/>
    </location>
</feature>
<feature type="domain" description="Protein kinase" evidence="17">
    <location>
        <begin position="193"/>
        <end position="770"/>
    </location>
</feature>
<accession>A0A1Y2HVV1</accession>
<evidence type="ECO:0000256" key="13">
    <source>
        <dbReference type="ARBA" id="ARBA00042456"/>
    </source>
</evidence>
<feature type="compositionally biased region" description="Polar residues" evidence="16">
    <location>
        <begin position="883"/>
        <end position="893"/>
    </location>
</feature>
<evidence type="ECO:0000313" key="18">
    <source>
        <dbReference type="EMBL" id="ORZ38736.1"/>
    </source>
</evidence>
<feature type="compositionally biased region" description="Acidic residues" evidence="16">
    <location>
        <begin position="325"/>
        <end position="335"/>
    </location>
</feature>
<evidence type="ECO:0000256" key="12">
    <source>
        <dbReference type="ARBA" id="ARBA00040433"/>
    </source>
</evidence>
<gene>
    <name evidence="18" type="ORF">BCR44DRAFT_1281032</name>
</gene>
<dbReference type="InterPro" id="IPR050339">
    <property type="entry name" value="CC_SR_Kinase"/>
</dbReference>
<organism evidence="18 19">
    <name type="scientific">Catenaria anguillulae PL171</name>
    <dbReference type="NCBI Taxonomy" id="765915"/>
    <lineage>
        <taxon>Eukaryota</taxon>
        <taxon>Fungi</taxon>
        <taxon>Fungi incertae sedis</taxon>
        <taxon>Blastocladiomycota</taxon>
        <taxon>Blastocladiomycetes</taxon>
        <taxon>Blastocladiales</taxon>
        <taxon>Catenariaceae</taxon>
        <taxon>Catenaria</taxon>
    </lineage>
</organism>
<feature type="compositionally biased region" description="Gly residues" evidence="16">
    <location>
        <begin position="270"/>
        <end position="281"/>
    </location>
</feature>
<dbReference type="InterPro" id="IPR054521">
    <property type="entry name" value="HRI2_3H"/>
</dbReference>
<sequence length="906" mass="97201">MLYSPDENRLLFQILCEKLSAMGIITEADYNDHFSTVRGMYKRAFKELVFQALVATRAARDGQPRMKAAGSLLLEYSRASSSSSSSASSMGEVGQGSIRRRRAQVRRKRRVRSRAAAERTRHQQRLLRARLPMTAPTGANPCFAHARAQQKTSACQLVSSDSVTVNPTRAAAAAAAGLADLLDLHTTRYRTDFDEIRRLGRGGFGSVWHVRHRLDGREYAIKKVMLENPKDFDRVLREVKVLARMDHPNIVRYHSAWLEHDEVSLTKPVTGGGPGGAGGDDTFGTDNSMDLTTSSARLDGHSQASSSAGITFARDSLAPSANVSDADDDSDDDDNYHDPNSVMQRHGKPAGNGPAAAATIPALTSPYRPLTLFIQMELCYSSLHDYLLHRNTLRHVEPAFLVAETNFLFSAMLVALEYIHERGTSHRDLTPRNLFLARKPGQYLRAAKARASANGTGGKVQRGNSGTLVIENEAALPLCEWLKVGSLDDISIKIGDFGLVTEHGRRSDTSVFTTPTHSPSSIRAPWASKLNGASNPESPEIGSKPRILPEPAGRMSPSATSEDDETGSAGGNTSSFIMPHPLPPQAAKPPVPRLPPGVAARGPPRSASPRSPVAGGPSAHATPPLAPSTASTAPTGSAGTSPIVPPIRLPPHLRRLPSHAPTLGIGTATYSAPEQIARSGSSKYRWHPITSDMFSLGVILLELLQPFTTGMERLITLERLRAPLGADRTLPPEFISVFPQYAAMVLWLTAEDPAHRPTPSELLGVFPPPVPDAIAGGGGGSSRGNSTRGSSGRGMARSGRRGSNASIGSNGNTPTRVQAAQVAVAGSDSEIARLRRIIEEQGRAIAERDKVIDELRSRLEEVHVKLGPPPTPPRIATPDGAGQVQSEGWTCTSDAPPMPLLPRMDN</sequence>
<feature type="compositionally biased region" description="Polar residues" evidence="16">
    <location>
        <begin position="287"/>
        <end position="303"/>
    </location>
</feature>
<feature type="compositionally biased region" description="Basic residues" evidence="16">
    <location>
        <begin position="98"/>
        <end position="113"/>
    </location>
</feature>
<proteinExistence type="predicted"/>
<dbReference type="PROSITE" id="PS00107">
    <property type="entry name" value="PROTEIN_KINASE_ATP"/>
    <property type="match status" value="1"/>
</dbReference>
<evidence type="ECO:0000256" key="15">
    <source>
        <dbReference type="PROSITE-ProRule" id="PRU10141"/>
    </source>
</evidence>
<evidence type="ECO:0000256" key="3">
    <source>
        <dbReference type="ARBA" id="ARBA00022553"/>
    </source>
</evidence>
<dbReference type="Pfam" id="PF22949">
    <property type="entry name" value="HRI2_3H"/>
    <property type="match status" value="1"/>
</dbReference>
<dbReference type="InterPro" id="IPR017441">
    <property type="entry name" value="Protein_kinase_ATP_BS"/>
</dbReference>
<evidence type="ECO:0000313" key="19">
    <source>
        <dbReference type="Proteomes" id="UP000193411"/>
    </source>
</evidence>
<dbReference type="PROSITE" id="PS50011">
    <property type="entry name" value="PROTEIN_KINASE_DOM"/>
    <property type="match status" value="1"/>
</dbReference>
<dbReference type="Gene3D" id="1.10.510.10">
    <property type="entry name" value="Transferase(Phosphotransferase) domain 1"/>
    <property type="match status" value="2"/>
</dbReference>
<dbReference type="PANTHER" id="PTHR11042:SF160">
    <property type="entry name" value="EUKARYOTIC TRANSLATION INITIATION FACTOR 2-ALPHA KINASE 1"/>
    <property type="match status" value="1"/>
</dbReference>
<evidence type="ECO:0000256" key="2">
    <source>
        <dbReference type="ARBA" id="ARBA00022527"/>
    </source>
</evidence>
<evidence type="ECO:0000256" key="1">
    <source>
        <dbReference type="ARBA" id="ARBA00012513"/>
    </source>
</evidence>
<dbReference type="PANTHER" id="PTHR11042">
    <property type="entry name" value="EUKARYOTIC TRANSLATION INITIATION FACTOR 2-ALPHA KINASE EIF2-ALPHA KINASE -RELATED"/>
    <property type="match status" value="1"/>
</dbReference>
<dbReference type="AlphaFoldDB" id="A0A1Y2HVV1"/>
<evidence type="ECO:0000256" key="5">
    <source>
        <dbReference type="ARBA" id="ARBA00022737"/>
    </source>
</evidence>
<keyword evidence="6 15" id="KW-0547">Nucleotide-binding</keyword>
<keyword evidence="3" id="KW-0597">Phosphoprotein</keyword>
<dbReference type="STRING" id="765915.A0A1Y2HVV1"/>
<feature type="compositionally biased region" description="Low complexity" evidence="16">
    <location>
        <begin position="783"/>
        <end position="812"/>
    </location>
</feature>
<feature type="region of interest" description="Disordered" evidence="16">
    <location>
        <begin position="866"/>
        <end position="906"/>
    </location>
</feature>
<dbReference type="InterPro" id="IPR000719">
    <property type="entry name" value="Prot_kinase_dom"/>
</dbReference>